<dbReference type="Gene3D" id="1.20.1280.50">
    <property type="match status" value="1"/>
</dbReference>
<dbReference type="Proteomes" id="UP001465755">
    <property type="component" value="Unassembled WGS sequence"/>
</dbReference>
<sequence length="240" mass="27280">MQQQPQVHQRAAVLLDLPEGLLTIILRVLDQQDLARLETSCRALRRILSRPQIRGIWRSVVIHLDKLPDCRSCGRSQVESCVTARVLPLCVWLQARAFGIIDLQLSSSDCREEEALSGVALILAALHGYPLAVHVNLPCQRLCNNWQSFLISRPQRAHLTLLRPLFQQPHSIEHLVSLYLEQPVSDQDSLTKLAIDFCRQAEIHPELLGSLSQLRILRLKDAMEAKLRINAQKHQFGFAF</sequence>
<gene>
    <name evidence="2" type="ORF">WJX73_008185</name>
</gene>
<dbReference type="InterPro" id="IPR001810">
    <property type="entry name" value="F-box_dom"/>
</dbReference>
<dbReference type="SUPFAM" id="SSF81383">
    <property type="entry name" value="F-box domain"/>
    <property type="match status" value="1"/>
</dbReference>
<dbReference type="EMBL" id="JALJOQ010000004">
    <property type="protein sequence ID" value="KAK9813576.1"/>
    <property type="molecule type" value="Genomic_DNA"/>
</dbReference>
<comment type="caution">
    <text evidence="2">The sequence shown here is derived from an EMBL/GenBank/DDBJ whole genome shotgun (WGS) entry which is preliminary data.</text>
</comment>
<evidence type="ECO:0000313" key="2">
    <source>
        <dbReference type="EMBL" id="KAK9813576.1"/>
    </source>
</evidence>
<dbReference type="PROSITE" id="PS50181">
    <property type="entry name" value="FBOX"/>
    <property type="match status" value="1"/>
</dbReference>
<dbReference type="Pfam" id="PF12937">
    <property type="entry name" value="F-box-like"/>
    <property type="match status" value="1"/>
</dbReference>
<evidence type="ECO:0000313" key="3">
    <source>
        <dbReference type="Proteomes" id="UP001465755"/>
    </source>
</evidence>
<evidence type="ECO:0000259" key="1">
    <source>
        <dbReference type="PROSITE" id="PS50181"/>
    </source>
</evidence>
<organism evidence="2 3">
    <name type="scientific">Symbiochloris irregularis</name>
    <dbReference type="NCBI Taxonomy" id="706552"/>
    <lineage>
        <taxon>Eukaryota</taxon>
        <taxon>Viridiplantae</taxon>
        <taxon>Chlorophyta</taxon>
        <taxon>core chlorophytes</taxon>
        <taxon>Trebouxiophyceae</taxon>
        <taxon>Trebouxiales</taxon>
        <taxon>Trebouxiaceae</taxon>
        <taxon>Symbiochloris</taxon>
    </lineage>
</organism>
<feature type="domain" description="F-box" evidence="1">
    <location>
        <begin position="11"/>
        <end position="60"/>
    </location>
</feature>
<keyword evidence="3" id="KW-1185">Reference proteome</keyword>
<name>A0AAW1PVI4_9CHLO</name>
<proteinExistence type="predicted"/>
<dbReference type="AlphaFoldDB" id="A0AAW1PVI4"/>
<dbReference type="InterPro" id="IPR036047">
    <property type="entry name" value="F-box-like_dom_sf"/>
</dbReference>
<accession>A0AAW1PVI4</accession>
<protein>
    <recommendedName>
        <fullName evidence="1">F-box domain-containing protein</fullName>
    </recommendedName>
</protein>
<reference evidence="2 3" key="1">
    <citation type="journal article" date="2024" name="Nat. Commun.">
        <title>Phylogenomics reveals the evolutionary origins of lichenization in chlorophyte algae.</title>
        <authorList>
            <person name="Puginier C."/>
            <person name="Libourel C."/>
            <person name="Otte J."/>
            <person name="Skaloud P."/>
            <person name="Haon M."/>
            <person name="Grisel S."/>
            <person name="Petersen M."/>
            <person name="Berrin J.G."/>
            <person name="Delaux P.M."/>
            <person name="Dal Grande F."/>
            <person name="Keller J."/>
        </authorList>
    </citation>
    <scope>NUCLEOTIDE SEQUENCE [LARGE SCALE GENOMIC DNA]</scope>
    <source>
        <strain evidence="2 3">SAG 2036</strain>
    </source>
</reference>